<dbReference type="STRING" id="1122133.SAMN02745157_0770"/>
<evidence type="ECO:0000256" key="3">
    <source>
        <dbReference type="ARBA" id="ARBA00022676"/>
    </source>
</evidence>
<protein>
    <submittedName>
        <fullName evidence="7">Glycosyl transferase family 2</fullName>
    </submittedName>
</protein>
<accession>A0A1M4VQZ6</accession>
<evidence type="ECO:0000313" key="7">
    <source>
        <dbReference type="EMBL" id="SHE71379.1"/>
    </source>
</evidence>
<evidence type="ECO:0000259" key="6">
    <source>
        <dbReference type="Pfam" id="PF00535"/>
    </source>
</evidence>
<dbReference type="PANTHER" id="PTHR43646">
    <property type="entry name" value="GLYCOSYLTRANSFERASE"/>
    <property type="match status" value="1"/>
</dbReference>
<comment type="subcellular location">
    <subcellularLocation>
        <location evidence="1">Cell membrane</location>
    </subcellularLocation>
</comment>
<dbReference type="Pfam" id="PF00535">
    <property type="entry name" value="Glycos_transf_2"/>
    <property type="match status" value="1"/>
</dbReference>
<dbReference type="Gene3D" id="3.90.550.10">
    <property type="entry name" value="Spore Coat Polysaccharide Biosynthesis Protein SpsA, Chain A"/>
    <property type="match status" value="1"/>
</dbReference>
<evidence type="ECO:0000256" key="2">
    <source>
        <dbReference type="ARBA" id="ARBA00022475"/>
    </source>
</evidence>
<reference evidence="7 8" key="1">
    <citation type="submission" date="2016-11" db="EMBL/GenBank/DDBJ databases">
        <authorList>
            <person name="Jaros S."/>
            <person name="Januszkiewicz K."/>
            <person name="Wedrychowicz H."/>
        </authorList>
    </citation>
    <scope>NUCLEOTIDE SEQUENCE [LARGE SCALE GENOMIC DNA]</scope>
    <source>
        <strain evidence="7 8">DSM 19436</strain>
    </source>
</reference>
<evidence type="ECO:0000313" key="8">
    <source>
        <dbReference type="Proteomes" id="UP000184485"/>
    </source>
</evidence>
<dbReference type="Proteomes" id="UP000184485">
    <property type="component" value="Unassembled WGS sequence"/>
</dbReference>
<evidence type="ECO:0000256" key="4">
    <source>
        <dbReference type="ARBA" id="ARBA00022679"/>
    </source>
</evidence>
<keyword evidence="2" id="KW-1003">Cell membrane</keyword>
<evidence type="ECO:0000256" key="5">
    <source>
        <dbReference type="ARBA" id="ARBA00023136"/>
    </source>
</evidence>
<dbReference type="InterPro" id="IPR001173">
    <property type="entry name" value="Glyco_trans_2-like"/>
</dbReference>
<dbReference type="AlphaFoldDB" id="A0A1M4VQZ6"/>
<name>A0A1M4VQZ6_9HYPH</name>
<feature type="domain" description="Glycosyltransferase 2-like" evidence="6">
    <location>
        <begin position="2"/>
        <end position="99"/>
    </location>
</feature>
<proteinExistence type="predicted"/>
<evidence type="ECO:0000256" key="1">
    <source>
        <dbReference type="ARBA" id="ARBA00004236"/>
    </source>
</evidence>
<gene>
    <name evidence="7" type="ORF">SAMN02745157_0770</name>
</gene>
<dbReference type="PANTHER" id="PTHR43646:SF2">
    <property type="entry name" value="GLYCOSYLTRANSFERASE 2-LIKE DOMAIN-CONTAINING PROTEIN"/>
    <property type="match status" value="1"/>
</dbReference>
<keyword evidence="4 7" id="KW-0808">Transferase</keyword>
<keyword evidence="5" id="KW-0472">Membrane</keyword>
<dbReference type="InterPro" id="IPR029044">
    <property type="entry name" value="Nucleotide-diphossugar_trans"/>
</dbReference>
<sequence length="224" mass="23941">MIIPTCDDETALAHALAALVPAAADGMVREVIVVDGGSTDGTALVADAAGCRFLRGSADLGPDLAAAAATARSDWLLFLSPHVALDPAWQREAHDFIDRVQMAGDTRRAAAFRHARADFGFRARLAEVMASLRARLFTAPYLDQGLLLTARLYREIGGHRALPGMVDVDLARRIGRQRLSFLRARAVLRGDAPGRQGAAVLRNSACIALFVLRVPPQLIGRLAG</sequence>
<dbReference type="GO" id="GO:0005886">
    <property type="term" value="C:plasma membrane"/>
    <property type="evidence" value="ECO:0007669"/>
    <property type="project" value="UniProtKB-SubCell"/>
</dbReference>
<dbReference type="EMBL" id="FQUP01000001">
    <property type="protein sequence ID" value="SHE71379.1"/>
    <property type="molecule type" value="Genomic_DNA"/>
</dbReference>
<dbReference type="SUPFAM" id="SSF53448">
    <property type="entry name" value="Nucleotide-diphospho-sugar transferases"/>
    <property type="match status" value="1"/>
</dbReference>
<keyword evidence="8" id="KW-1185">Reference proteome</keyword>
<dbReference type="GO" id="GO:0016757">
    <property type="term" value="F:glycosyltransferase activity"/>
    <property type="evidence" value="ECO:0007669"/>
    <property type="project" value="UniProtKB-KW"/>
</dbReference>
<organism evidence="7 8">
    <name type="scientific">Kaistia soli DSM 19436</name>
    <dbReference type="NCBI Taxonomy" id="1122133"/>
    <lineage>
        <taxon>Bacteria</taxon>
        <taxon>Pseudomonadati</taxon>
        <taxon>Pseudomonadota</taxon>
        <taxon>Alphaproteobacteria</taxon>
        <taxon>Hyphomicrobiales</taxon>
        <taxon>Kaistiaceae</taxon>
        <taxon>Kaistia</taxon>
    </lineage>
</organism>
<keyword evidence="3" id="KW-0328">Glycosyltransferase</keyword>